<dbReference type="InterPro" id="IPR044730">
    <property type="entry name" value="RNase_H-like_dom_plant"/>
</dbReference>
<dbReference type="InterPro" id="IPR043502">
    <property type="entry name" value="DNA/RNA_pol_sf"/>
</dbReference>
<keyword evidence="1" id="KW-1185">Reference proteome</keyword>
<protein>
    <submittedName>
        <fullName evidence="2">Uncharacterized protein LOC108987637</fullName>
    </submittedName>
</protein>
<sequence length="658" mass="75738">MAIKLDMSKAYDRVEWVFLEAVMKRLGFNEKWVELIMGCVKSVSFSVLINGFHGLKFWPKRGLRQGDPLSPYIFIICAEGLSNILNFYENQKLTRGVQVTRGGSSINHLLFADDCILFGIAKLEEWHRIQEVLKKYEKASGQFLNKEKTSLFFSSNTREGDRRVIVDAGNSIACGSYEKYLGLPTLVGRSKYNTFRFTKERIWQKILNWKNHFLSQAGKEILIKAVLQAISTYTMSVFKLPKRLCRDINLLLSRFWWDNQQGESSICWRKWEKMGKQKSKGGLGFRDVESFNMALLAKQGWRLIKNPMSLAARVFKEKYFRQSNFMDAKLNSQPSLIWRSIWQARDLVKDGVRWRVGDGSKIKIWGEKWLPSPSSFSIQSPIYVLQAEAKVKELIDKQKGEWREGLVRTMFAFNEAEQILSIPLSRGLVQDKLFWGPSKIESETIMHAIWECPGANDIWADVSFGAQKLNRAETDFMLLWLKLINKLSKEQLELVAVMFRRQWLRRNMFVFERKIVCPKTVLQKASESLVEYKAAQALLQQTKQSQVRGRGDLKWEKPVAGLVKINWDASLDVKDRRMGVGIIIRDEKGEALVAVCDKKEHVDNPMVAESYALRVALDVCGELNIQKAIFEGDAKSVITAVHREAEDLSLVGSIVKRY</sequence>
<dbReference type="PANTHER" id="PTHR33116">
    <property type="entry name" value="REVERSE TRANSCRIPTASE ZINC-BINDING DOMAIN-CONTAINING PROTEIN-RELATED-RELATED"/>
    <property type="match status" value="1"/>
</dbReference>
<dbReference type="InterPro" id="IPR002156">
    <property type="entry name" value="RNaseH_domain"/>
</dbReference>
<proteinExistence type="predicted"/>
<dbReference type="GO" id="GO:0004523">
    <property type="term" value="F:RNA-DNA hybrid ribonuclease activity"/>
    <property type="evidence" value="ECO:0007669"/>
    <property type="project" value="InterPro"/>
</dbReference>
<reference evidence="2" key="1">
    <citation type="submission" date="2025-08" db="UniProtKB">
        <authorList>
            <consortium name="RefSeq"/>
        </authorList>
    </citation>
    <scope>IDENTIFICATION</scope>
    <source>
        <tissue evidence="2">Leaves</tissue>
    </source>
</reference>
<dbReference type="SUPFAM" id="SSF56672">
    <property type="entry name" value="DNA/RNA polymerases"/>
    <property type="match status" value="1"/>
</dbReference>
<gene>
    <name evidence="2" type="primary">LOC108987637</name>
</gene>
<dbReference type="InterPro" id="IPR000477">
    <property type="entry name" value="RT_dom"/>
</dbReference>
<dbReference type="KEGG" id="jre:108987637"/>
<evidence type="ECO:0000313" key="1">
    <source>
        <dbReference type="Proteomes" id="UP000235220"/>
    </source>
</evidence>
<accession>A0A2I4E9P4</accession>
<dbReference type="PANTHER" id="PTHR33116:SF86">
    <property type="entry name" value="REVERSE TRANSCRIPTASE DOMAIN-CONTAINING PROTEIN"/>
    <property type="match status" value="1"/>
</dbReference>
<dbReference type="PROSITE" id="PS50878">
    <property type="entry name" value="RT_POL"/>
    <property type="match status" value="1"/>
</dbReference>
<dbReference type="Pfam" id="PF00078">
    <property type="entry name" value="RVT_1"/>
    <property type="match status" value="1"/>
</dbReference>
<dbReference type="OrthoDB" id="1750106at2759"/>
<name>A0A2I4E9P4_JUGRE</name>
<dbReference type="RefSeq" id="XP_018816117.2">
    <property type="nucleotide sequence ID" value="XM_018960572.2"/>
</dbReference>
<dbReference type="Pfam" id="PF13456">
    <property type="entry name" value="RVT_3"/>
    <property type="match status" value="1"/>
</dbReference>
<dbReference type="CDD" id="cd01650">
    <property type="entry name" value="RT_nLTR_like"/>
    <property type="match status" value="1"/>
</dbReference>
<dbReference type="GeneID" id="108987637"/>
<dbReference type="Gramene" id="Jr11_09940_p1">
    <property type="protein sequence ID" value="cds.Jr11_09940_p1"/>
    <property type="gene ID" value="Jr11_09940"/>
</dbReference>
<organism evidence="1 2">
    <name type="scientific">Juglans regia</name>
    <name type="common">English walnut</name>
    <dbReference type="NCBI Taxonomy" id="51240"/>
    <lineage>
        <taxon>Eukaryota</taxon>
        <taxon>Viridiplantae</taxon>
        <taxon>Streptophyta</taxon>
        <taxon>Embryophyta</taxon>
        <taxon>Tracheophyta</taxon>
        <taxon>Spermatophyta</taxon>
        <taxon>Magnoliopsida</taxon>
        <taxon>eudicotyledons</taxon>
        <taxon>Gunneridae</taxon>
        <taxon>Pentapetalae</taxon>
        <taxon>rosids</taxon>
        <taxon>fabids</taxon>
        <taxon>Fagales</taxon>
        <taxon>Juglandaceae</taxon>
        <taxon>Juglans</taxon>
    </lineage>
</organism>
<dbReference type="CDD" id="cd06222">
    <property type="entry name" value="RNase_H_like"/>
    <property type="match status" value="1"/>
</dbReference>
<dbReference type="AlphaFoldDB" id="A0A2I4E9P4"/>
<dbReference type="Proteomes" id="UP000235220">
    <property type="component" value="Chromosome 11"/>
</dbReference>
<dbReference type="GO" id="GO:0003676">
    <property type="term" value="F:nucleic acid binding"/>
    <property type="evidence" value="ECO:0007669"/>
    <property type="project" value="InterPro"/>
</dbReference>
<evidence type="ECO:0000313" key="2">
    <source>
        <dbReference type="RefSeq" id="XP_018816117.2"/>
    </source>
</evidence>
<dbReference type="InterPro" id="IPR036397">
    <property type="entry name" value="RNaseH_sf"/>
</dbReference>
<dbReference type="Gene3D" id="3.30.420.10">
    <property type="entry name" value="Ribonuclease H-like superfamily/Ribonuclease H"/>
    <property type="match status" value="1"/>
</dbReference>
<dbReference type="STRING" id="51240.A0A2I4E9P4"/>